<name>A0ABR4ND18_9FUNG</name>
<feature type="coiled-coil region" evidence="1">
    <location>
        <begin position="77"/>
        <end position="107"/>
    </location>
</feature>
<organism evidence="3 4">
    <name type="scientific">Polyrhizophydium stewartii</name>
    <dbReference type="NCBI Taxonomy" id="2732419"/>
    <lineage>
        <taxon>Eukaryota</taxon>
        <taxon>Fungi</taxon>
        <taxon>Fungi incertae sedis</taxon>
        <taxon>Chytridiomycota</taxon>
        <taxon>Chytridiomycota incertae sedis</taxon>
        <taxon>Chytridiomycetes</taxon>
        <taxon>Rhizophydiales</taxon>
        <taxon>Rhizophydiales incertae sedis</taxon>
        <taxon>Polyrhizophydium</taxon>
    </lineage>
</organism>
<evidence type="ECO:0000313" key="4">
    <source>
        <dbReference type="Proteomes" id="UP001527925"/>
    </source>
</evidence>
<dbReference type="InterPro" id="IPR018810">
    <property type="entry name" value="UPF0662"/>
</dbReference>
<feature type="region of interest" description="Disordered" evidence="2">
    <location>
        <begin position="511"/>
        <end position="530"/>
    </location>
</feature>
<accession>A0ABR4ND18</accession>
<proteinExistence type="predicted"/>
<protein>
    <submittedName>
        <fullName evidence="3">Uncharacterized protein</fullName>
    </submittedName>
</protein>
<comment type="caution">
    <text evidence="3">The sequence shown here is derived from an EMBL/GenBank/DDBJ whole genome shotgun (WGS) entry which is preliminary data.</text>
</comment>
<evidence type="ECO:0000256" key="2">
    <source>
        <dbReference type="SAM" id="MobiDB-lite"/>
    </source>
</evidence>
<sequence>MLNTQALQVETDDRVSAELAAGIISMTSPSKTHPKIKPGEALHALQTLNAELAAIKKRGAPHLREIQALAERTWRSNLAYDRRMAQLEREKKQLEHLTEEIWRKFDELIMPLWKFEDSMVPIYEELSTIHIGLDKLLRTPSAADDMERSVHLRAFQERLHEVENKMVDGKFVPGGWNEFGGKIPSGQAMCVNLMQRCYKLVQKISESESIVDPSLITINNKLEDIISNLSSIRDSAQAGFPIDTIELHTYQQQLQAIDSMRRDGKFLNDKGEVPEGQAALHDLLEWAFDLVHECIVEQEAQMGEDSALEGLTEKIGEVRSGLIGYASSASRGVQSVSSPAFSLMYNTLGEGLSYVKDTITHPVSSASSAVTKLRSIVSSSLSYASKISEQLEPIDETLAPLHARLYVIRRTLKEMRNERNEQYLSSLNKAETPSASVAAKERANLELSQFNQYYNEQLTEIMAQLRSIDDARVDGKFLNDFGETPSGQIPLDALLQECFCLAVEMSEEAATDAAAEAAAESSPAKAEKTA</sequence>
<reference evidence="3 4" key="1">
    <citation type="submission" date="2023-09" db="EMBL/GenBank/DDBJ databases">
        <title>Pangenome analysis of Batrachochytrium dendrobatidis and related Chytrids.</title>
        <authorList>
            <person name="Yacoub M.N."/>
            <person name="Stajich J.E."/>
            <person name="James T.Y."/>
        </authorList>
    </citation>
    <scope>NUCLEOTIDE SEQUENCE [LARGE SCALE GENOMIC DNA]</scope>
    <source>
        <strain evidence="3 4">JEL0888</strain>
    </source>
</reference>
<gene>
    <name evidence="3" type="ORF">HK105_203085</name>
</gene>
<dbReference type="Proteomes" id="UP001527925">
    <property type="component" value="Unassembled WGS sequence"/>
</dbReference>
<dbReference type="PANTHER" id="PTHR28086:SF1">
    <property type="entry name" value="CU(2+) SUPPRESSING AND BLEOMYCIN SENSITIVE PROTEIN 1"/>
    <property type="match status" value="1"/>
</dbReference>
<dbReference type="EMBL" id="JADGIZ020000011">
    <property type="protein sequence ID" value="KAL2917420.1"/>
    <property type="molecule type" value="Genomic_DNA"/>
</dbReference>
<keyword evidence="1" id="KW-0175">Coiled coil</keyword>
<feature type="compositionally biased region" description="Low complexity" evidence="2">
    <location>
        <begin position="511"/>
        <end position="524"/>
    </location>
</feature>
<dbReference type="PANTHER" id="PTHR28086">
    <property type="entry name" value="UPF0662 PROTEIN YPL260W"/>
    <property type="match status" value="1"/>
</dbReference>
<evidence type="ECO:0000313" key="3">
    <source>
        <dbReference type="EMBL" id="KAL2917420.1"/>
    </source>
</evidence>
<dbReference type="Pfam" id="PF10303">
    <property type="entry name" value="DUF2408"/>
    <property type="match status" value="2"/>
</dbReference>
<keyword evidence="4" id="KW-1185">Reference proteome</keyword>
<evidence type="ECO:0000256" key="1">
    <source>
        <dbReference type="SAM" id="Coils"/>
    </source>
</evidence>